<dbReference type="EMBL" id="WXEW01000001">
    <property type="protein sequence ID" value="NAS20442.1"/>
    <property type="molecule type" value="Genomic_DNA"/>
</dbReference>
<dbReference type="Proteomes" id="UP000479526">
    <property type="component" value="Unassembled WGS sequence"/>
</dbReference>
<keyword evidence="2" id="KW-1185">Reference proteome</keyword>
<dbReference type="AlphaFoldDB" id="A0A7C9J029"/>
<protein>
    <submittedName>
        <fullName evidence="1">Uncharacterized protein</fullName>
    </submittedName>
</protein>
<evidence type="ECO:0000313" key="2">
    <source>
        <dbReference type="Proteomes" id="UP000479526"/>
    </source>
</evidence>
<reference evidence="1 2" key="1">
    <citation type="submission" date="2020-01" db="EMBL/GenBank/DDBJ databases">
        <title>Herbidospora sp. NEAU-GS84 nov., a novel actinomycete isolated from soil.</title>
        <authorList>
            <person name="Han L."/>
        </authorList>
    </citation>
    <scope>NUCLEOTIDE SEQUENCE [LARGE SCALE GENOMIC DNA]</scope>
    <source>
        <strain evidence="1 2">NEAU-GS84</strain>
    </source>
</reference>
<sequence>MSELVLRTVAAITAGAIALSACQPRRDEEFQIVNRTQETIAVRWKSNDTPLATLTPGSSTSMGAPDGWCDGKSDTALIATSEKGNTYFYGPKICGGEDWFIEG</sequence>
<dbReference type="PROSITE" id="PS51257">
    <property type="entry name" value="PROKAR_LIPOPROTEIN"/>
    <property type="match status" value="1"/>
</dbReference>
<proteinExistence type="predicted"/>
<name>A0A7C9J029_9ACTN</name>
<accession>A0A7C9J029</accession>
<comment type="caution">
    <text evidence="1">The sequence shown here is derived from an EMBL/GenBank/DDBJ whole genome shotgun (WGS) entry which is preliminary data.</text>
</comment>
<dbReference type="RefSeq" id="WP_161477946.1">
    <property type="nucleotide sequence ID" value="NZ_WXEW01000001.1"/>
</dbReference>
<gene>
    <name evidence="1" type="ORF">GT755_01940</name>
</gene>
<organism evidence="1 2">
    <name type="scientific">Herbidospora solisilvae</name>
    <dbReference type="NCBI Taxonomy" id="2696284"/>
    <lineage>
        <taxon>Bacteria</taxon>
        <taxon>Bacillati</taxon>
        <taxon>Actinomycetota</taxon>
        <taxon>Actinomycetes</taxon>
        <taxon>Streptosporangiales</taxon>
        <taxon>Streptosporangiaceae</taxon>
        <taxon>Herbidospora</taxon>
    </lineage>
</organism>
<evidence type="ECO:0000313" key="1">
    <source>
        <dbReference type="EMBL" id="NAS20442.1"/>
    </source>
</evidence>